<gene>
    <name evidence="3" type="ORF">HRH59_10500</name>
</gene>
<keyword evidence="2" id="KW-0812">Transmembrane</keyword>
<keyword evidence="1" id="KW-0175">Coiled coil</keyword>
<sequence length="198" mass="23243">MKQRVNLYQPLLYPVTERLSLQRLVSGWLLLVGTLLSGWFWLQYQQQQLTEQLAVQQQQLDVQQQEVQLYQQALQQRQPAVELTKQYELLQHRVRQKQQLLGYLAQQQQQAGQLYSPVLAHLLQIDRRELWLTAFSLQQQHSSFSGISLQPDKVPLWLDDLRRLDYFKGQRFSEVNMLQVPQQSAVSFQLVAQQGGSL</sequence>
<evidence type="ECO:0000313" key="3">
    <source>
        <dbReference type="EMBL" id="NRQ42982.1"/>
    </source>
</evidence>
<dbReference type="EMBL" id="JABSOD010000008">
    <property type="protein sequence ID" value="NRQ42982.1"/>
    <property type="molecule type" value="Genomic_DNA"/>
</dbReference>
<protein>
    <submittedName>
        <fullName evidence="3">PilN domain-containing protein</fullName>
    </submittedName>
</protein>
<dbReference type="Proteomes" id="UP000523161">
    <property type="component" value="Unassembled WGS sequence"/>
</dbReference>
<evidence type="ECO:0000256" key="1">
    <source>
        <dbReference type="SAM" id="Coils"/>
    </source>
</evidence>
<keyword evidence="2" id="KW-0472">Membrane</keyword>
<organism evidence="3 4">
    <name type="scientific">Rheinheimera lutimaris</name>
    <dbReference type="NCBI Taxonomy" id="2740584"/>
    <lineage>
        <taxon>Bacteria</taxon>
        <taxon>Pseudomonadati</taxon>
        <taxon>Pseudomonadota</taxon>
        <taxon>Gammaproteobacteria</taxon>
        <taxon>Chromatiales</taxon>
        <taxon>Chromatiaceae</taxon>
        <taxon>Rheinheimera</taxon>
    </lineage>
</organism>
<accession>A0A7Y5AR43</accession>
<keyword evidence="4" id="KW-1185">Reference proteome</keyword>
<name>A0A7Y5AR43_9GAMM</name>
<dbReference type="InterPro" id="IPR007813">
    <property type="entry name" value="PilN"/>
</dbReference>
<proteinExistence type="predicted"/>
<evidence type="ECO:0000256" key="2">
    <source>
        <dbReference type="SAM" id="Phobius"/>
    </source>
</evidence>
<reference evidence="3 4" key="1">
    <citation type="submission" date="2020-06" db="EMBL/GenBank/DDBJ databases">
        <title>Rheinheimera sp. nov., a marine bacterium isolated from coastal.</title>
        <authorList>
            <person name="Yu Q."/>
            <person name="Qi Y."/>
            <person name="Pu J."/>
        </authorList>
    </citation>
    <scope>NUCLEOTIDE SEQUENCE [LARGE SCALE GENOMIC DNA]</scope>
    <source>
        <strain evidence="3 4">YQF-2</strain>
    </source>
</reference>
<dbReference type="Pfam" id="PF05137">
    <property type="entry name" value="PilN"/>
    <property type="match status" value="1"/>
</dbReference>
<evidence type="ECO:0000313" key="4">
    <source>
        <dbReference type="Proteomes" id="UP000523161"/>
    </source>
</evidence>
<feature type="coiled-coil region" evidence="1">
    <location>
        <begin position="46"/>
        <end position="100"/>
    </location>
</feature>
<feature type="transmembrane region" description="Helical" evidence="2">
    <location>
        <begin position="21"/>
        <end position="42"/>
    </location>
</feature>
<dbReference type="AlphaFoldDB" id="A0A7Y5AR43"/>
<dbReference type="RefSeq" id="WP_173501218.1">
    <property type="nucleotide sequence ID" value="NZ_JABSOD010000008.1"/>
</dbReference>
<keyword evidence="2" id="KW-1133">Transmembrane helix</keyword>
<comment type="caution">
    <text evidence="3">The sequence shown here is derived from an EMBL/GenBank/DDBJ whole genome shotgun (WGS) entry which is preliminary data.</text>
</comment>